<dbReference type="AlphaFoldDB" id="A0A8J6D515"/>
<dbReference type="SUPFAM" id="SSF48264">
    <property type="entry name" value="Cytochrome P450"/>
    <property type="match status" value="1"/>
</dbReference>
<evidence type="ECO:0000256" key="6">
    <source>
        <dbReference type="ARBA" id="ARBA00023004"/>
    </source>
</evidence>
<keyword evidence="7" id="KW-0503">Monooxygenase</keyword>
<dbReference type="GO" id="GO:0020037">
    <property type="term" value="F:heme binding"/>
    <property type="evidence" value="ECO:0007669"/>
    <property type="project" value="InterPro"/>
</dbReference>
<evidence type="ECO:0000256" key="1">
    <source>
        <dbReference type="ARBA" id="ARBA00001971"/>
    </source>
</evidence>
<dbReference type="PANTHER" id="PTHR24296">
    <property type="entry name" value="CYTOCHROME P450"/>
    <property type="match status" value="1"/>
</dbReference>
<evidence type="ECO:0000256" key="2">
    <source>
        <dbReference type="ARBA" id="ARBA00010617"/>
    </source>
</evidence>
<evidence type="ECO:0000256" key="3">
    <source>
        <dbReference type="ARBA" id="ARBA00022617"/>
    </source>
</evidence>
<evidence type="ECO:0000256" key="5">
    <source>
        <dbReference type="ARBA" id="ARBA00023002"/>
    </source>
</evidence>
<evidence type="ECO:0000256" key="4">
    <source>
        <dbReference type="ARBA" id="ARBA00022723"/>
    </source>
</evidence>
<evidence type="ECO:0000256" key="8">
    <source>
        <dbReference type="SAM" id="Phobius"/>
    </source>
</evidence>
<feature type="transmembrane region" description="Helical" evidence="8">
    <location>
        <begin position="279"/>
        <end position="298"/>
    </location>
</feature>
<dbReference type="GO" id="GO:0005506">
    <property type="term" value="F:iron ion binding"/>
    <property type="evidence" value="ECO:0007669"/>
    <property type="project" value="InterPro"/>
</dbReference>
<dbReference type="GO" id="GO:0004497">
    <property type="term" value="F:monooxygenase activity"/>
    <property type="evidence" value="ECO:0007669"/>
    <property type="project" value="UniProtKB-KW"/>
</dbReference>
<accession>A0A8J6D515</accession>
<keyword evidence="5" id="KW-0560">Oxidoreductase</keyword>
<evidence type="ECO:0000256" key="7">
    <source>
        <dbReference type="ARBA" id="ARBA00023033"/>
    </source>
</evidence>
<keyword evidence="8" id="KW-0812">Transmembrane</keyword>
<gene>
    <name evidence="9" type="ORF">CXB51_005709</name>
</gene>
<comment type="cofactor">
    <cofactor evidence="1">
        <name>heme</name>
        <dbReference type="ChEBI" id="CHEBI:30413"/>
    </cofactor>
</comment>
<keyword evidence="4" id="KW-0479">Metal-binding</keyword>
<dbReference type="GO" id="GO:0016705">
    <property type="term" value="F:oxidoreductase activity, acting on paired donors, with incorporation or reduction of molecular oxygen"/>
    <property type="evidence" value="ECO:0007669"/>
    <property type="project" value="InterPro"/>
</dbReference>
<sequence length="303" mass="34384">MEKFFKFSTMKLDKNMNHIMITSAYQDTKALNQLNTLIQDGKEMASVHALYLSQLCQSTSLSILALHGFYTITCHPKNIEHILQNRFDNYPRGPHWQAAFHDLLGQGILTSDGESWLIQRKIAALGFTTRILRQAMVRWVNRTIKNHLWCILDKASNEKKLVDFEDLGYGRGVTASEDQVQSDTLKNSACEKDSRSSKRASFRASMASFIQFSMIRRLLLIFSQFLSPKSSSMSIVNQVAVSKVVATGLSSNSTESVCGHGLPLAQTNKHFLQRKCKTYWQIFTGLAKVIYIYICIYVKHIGI</sequence>
<organism evidence="9 10">
    <name type="scientific">Gossypium anomalum</name>
    <dbReference type="NCBI Taxonomy" id="47600"/>
    <lineage>
        <taxon>Eukaryota</taxon>
        <taxon>Viridiplantae</taxon>
        <taxon>Streptophyta</taxon>
        <taxon>Embryophyta</taxon>
        <taxon>Tracheophyta</taxon>
        <taxon>Spermatophyta</taxon>
        <taxon>Magnoliopsida</taxon>
        <taxon>eudicotyledons</taxon>
        <taxon>Gunneridae</taxon>
        <taxon>Pentapetalae</taxon>
        <taxon>rosids</taxon>
        <taxon>malvids</taxon>
        <taxon>Malvales</taxon>
        <taxon>Malvaceae</taxon>
        <taxon>Malvoideae</taxon>
        <taxon>Gossypium</taxon>
    </lineage>
</organism>
<evidence type="ECO:0000313" key="10">
    <source>
        <dbReference type="Proteomes" id="UP000701853"/>
    </source>
</evidence>
<dbReference type="Proteomes" id="UP000701853">
    <property type="component" value="Chromosome 3"/>
</dbReference>
<comment type="caution">
    <text evidence="9">The sequence shown here is derived from an EMBL/GenBank/DDBJ whole genome shotgun (WGS) entry which is preliminary data.</text>
</comment>
<proteinExistence type="inferred from homology"/>
<keyword evidence="6" id="KW-0408">Iron</keyword>
<dbReference type="Gene3D" id="1.10.630.10">
    <property type="entry name" value="Cytochrome P450"/>
    <property type="match status" value="1"/>
</dbReference>
<keyword evidence="10" id="KW-1185">Reference proteome</keyword>
<dbReference type="EMBL" id="JAHUZN010000003">
    <property type="protein sequence ID" value="KAG8498817.1"/>
    <property type="molecule type" value="Genomic_DNA"/>
</dbReference>
<evidence type="ECO:0008006" key="11">
    <source>
        <dbReference type="Google" id="ProtNLM"/>
    </source>
</evidence>
<keyword evidence="8" id="KW-1133">Transmembrane helix</keyword>
<evidence type="ECO:0000313" key="9">
    <source>
        <dbReference type="EMBL" id="KAG8498817.1"/>
    </source>
</evidence>
<comment type="similarity">
    <text evidence="2">Belongs to the cytochrome P450 family.</text>
</comment>
<keyword evidence="3" id="KW-0349">Heme</keyword>
<name>A0A8J6D515_9ROSI</name>
<dbReference type="OrthoDB" id="988134at2759"/>
<keyword evidence="8" id="KW-0472">Membrane</keyword>
<dbReference type="InterPro" id="IPR036396">
    <property type="entry name" value="Cyt_P450_sf"/>
</dbReference>
<reference evidence="9 10" key="1">
    <citation type="journal article" date="2021" name="bioRxiv">
        <title>The Gossypium anomalum genome as a resource for cotton improvement and evolutionary analysis of hybrid incompatibility.</title>
        <authorList>
            <person name="Grover C.E."/>
            <person name="Yuan D."/>
            <person name="Arick M.A."/>
            <person name="Miller E.R."/>
            <person name="Hu G."/>
            <person name="Peterson D.G."/>
            <person name="Wendel J.F."/>
            <person name="Udall J.A."/>
        </authorList>
    </citation>
    <scope>NUCLEOTIDE SEQUENCE [LARGE SCALE GENOMIC DNA]</scope>
    <source>
        <strain evidence="9">JFW-Udall</strain>
        <tissue evidence="9">Leaf</tissue>
    </source>
</reference>
<protein>
    <recommendedName>
        <fullName evidence="11">Cytochrome P450</fullName>
    </recommendedName>
</protein>